<dbReference type="InterPro" id="IPR011047">
    <property type="entry name" value="Quinoprotein_ADH-like_sf"/>
</dbReference>
<keyword evidence="2" id="KW-1185">Reference proteome</keyword>
<name>A0AA39RYA3_ACESA</name>
<protein>
    <submittedName>
        <fullName evidence="1">Uncharacterized protein</fullName>
    </submittedName>
</protein>
<accession>A0AA39RYA3</accession>
<organism evidence="1 2">
    <name type="scientific">Acer saccharum</name>
    <name type="common">Sugar maple</name>
    <dbReference type="NCBI Taxonomy" id="4024"/>
    <lineage>
        <taxon>Eukaryota</taxon>
        <taxon>Viridiplantae</taxon>
        <taxon>Streptophyta</taxon>
        <taxon>Embryophyta</taxon>
        <taxon>Tracheophyta</taxon>
        <taxon>Spermatophyta</taxon>
        <taxon>Magnoliopsida</taxon>
        <taxon>eudicotyledons</taxon>
        <taxon>Gunneridae</taxon>
        <taxon>Pentapetalae</taxon>
        <taxon>rosids</taxon>
        <taxon>malvids</taxon>
        <taxon>Sapindales</taxon>
        <taxon>Sapindaceae</taxon>
        <taxon>Hippocastanoideae</taxon>
        <taxon>Acereae</taxon>
        <taxon>Acer</taxon>
    </lineage>
</organism>
<dbReference type="Proteomes" id="UP001168877">
    <property type="component" value="Unassembled WGS sequence"/>
</dbReference>
<gene>
    <name evidence="1" type="ORF">LWI29_001960</name>
</gene>
<comment type="caution">
    <text evidence="1">The sequence shown here is derived from an EMBL/GenBank/DDBJ whole genome shotgun (WGS) entry which is preliminary data.</text>
</comment>
<reference evidence="1" key="2">
    <citation type="submission" date="2023-06" db="EMBL/GenBank/DDBJ databases">
        <authorList>
            <person name="Swenson N.G."/>
            <person name="Wegrzyn J.L."/>
            <person name="Mcevoy S.L."/>
        </authorList>
    </citation>
    <scope>NUCLEOTIDE SEQUENCE</scope>
    <source>
        <strain evidence="1">NS2018</strain>
        <tissue evidence="1">Leaf</tissue>
    </source>
</reference>
<proteinExistence type="predicted"/>
<reference evidence="1" key="1">
    <citation type="journal article" date="2022" name="Plant J.">
        <title>Strategies of tolerance reflected in two North American maple genomes.</title>
        <authorList>
            <person name="McEvoy S.L."/>
            <person name="Sezen U.U."/>
            <person name="Trouern-Trend A."/>
            <person name="McMahon S.M."/>
            <person name="Schaberg P.G."/>
            <person name="Yang J."/>
            <person name="Wegrzyn J.L."/>
            <person name="Swenson N.G."/>
        </authorList>
    </citation>
    <scope>NUCLEOTIDE SEQUENCE</scope>
    <source>
        <strain evidence="1">NS2018</strain>
    </source>
</reference>
<sequence>MLSIQVKGMKKDIVAAVQKSGFGWALDRDNGSILWSTEAGPGSIGGGTWGAATDEKRIYTNIWQVNTKQVAQNWPNHGGDLYNRRYANKEKKISPKTMSKLHPKWKFYAGGDISVTPAIFSDTVLFSNLEWKPLCN</sequence>
<dbReference type="SUPFAM" id="SSF50998">
    <property type="entry name" value="Quinoprotein alcohol dehydrogenase-like"/>
    <property type="match status" value="2"/>
</dbReference>
<evidence type="ECO:0000313" key="1">
    <source>
        <dbReference type="EMBL" id="KAK0583717.1"/>
    </source>
</evidence>
<evidence type="ECO:0000313" key="2">
    <source>
        <dbReference type="Proteomes" id="UP001168877"/>
    </source>
</evidence>
<dbReference type="PANTHER" id="PTHR32303:SF10">
    <property type="entry name" value="OUTER MEMBRANE PROTEIN ASSEMBLY FACTOR BAMB"/>
    <property type="match status" value="1"/>
</dbReference>
<dbReference type="EMBL" id="JAUESC010000383">
    <property type="protein sequence ID" value="KAK0583717.1"/>
    <property type="molecule type" value="Genomic_DNA"/>
</dbReference>
<dbReference type="PANTHER" id="PTHR32303">
    <property type="entry name" value="QUINOPROTEIN ALCOHOL DEHYDROGENASE (CYTOCHROME C)"/>
    <property type="match status" value="1"/>
</dbReference>
<dbReference type="AlphaFoldDB" id="A0AA39RYA3"/>
<dbReference type="Gene3D" id="2.140.10.10">
    <property type="entry name" value="Quinoprotein alcohol dehydrogenase-like superfamily"/>
    <property type="match status" value="2"/>
</dbReference>